<organism evidence="1 2">
    <name type="scientific">Fusarium solani</name>
    <name type="common">Filamentous fungus</name>
    <dbReference type="NCBI Taxonomy" id="169388"/>
    <lineage>
        <taxon>Eukaryota</taxon>
        <taxon>Fungi</taxon>
        <taxon>Dikarya</taxon>
        <taxon>Ascomycota</taxon>
        <taxon>Pezizomycotina</taxon>
        <taxon>Sordariomycetes</taxon>
        <taxon>Hypocreomycetidae</taxon>
        <taxon>Hypocreales</taxon>
        <taxon>Nectriaceae</taxon>
        <taxon>Fusarium</taxon>
        <taxon>Fusarium solani species complex</taxon>
    </lineage>
</organism>
<name>A0A9P9GZZ1_FUSSL</name>
<comment type="caution">
    <text evidence="1">The sequence shown here is derived from an EMBL/GenBank/DDBJ whole genome shotgun (WGS) entry which is preliminary data.</text>
</comment>
<keyword evidence="2" id="KW-1185">Reference proteome</keyword>
<evidence type="ECO:0000313" key="2">
    <source>
        <dbReference type="Proteomes" id="UP000736672"/>
    </source>
</evidence>
<gene>
    <name evidence="1" type="ORF">B0J15DRAFT_67404</name>
</gene>
<dbReference type="EMBL" id="JAGTJS010000015">
    <property type="protein sequence ID" value="KAH7247952.1"/>
    <property type="molecule type" value="Genomic_DNA"/>
</dbReference>
<dbReference type="Proteomes" id="UP000736672">
    <property type="component" value="Unassembled WGS sequence"/>
</dbReference>
<sequence length="160" mass="19151">MAQYLCYQWIHPDHDAWTCADRKFDGLNENAKVKLQIPWIRWPEEEDEEGREHTIHWKDIYNRAVEAVDQWAYVLRQKVSGENFPRHEILSCMIQMHEQLLHTIFTLREKDRHLRLFYGFAADRVAVLEEIQQLALKQVVFVVGGRARIREYGGYEVLLK</sequence>
<dbReference type="OrthoDB" id="4966516at2759"/>
<protein>
    <submittedName>
        <fullName evidence="1">Uncharacterized protein</fullName>
    </submittedName>
</protein>
<dbReference type="AlphaFoldDB" id="A0A9P9GZZ1"/>
<proteinExistence type="predicted"/>
<accession>A0A9P9GZZ1</accession>
<reference evidence="1" key="1">
    <citation type="journal article" date="2021" name="Nat. Commun.">
        <title>Genetic determinants of endophytism in the Arabidopsis root mycobiome.</title>
        <authorList>
            <person name="Mesny F."/>
            <person name="Miyauchi S."/>
            <person name="Thiergart T."/>
            <person name="Pickel B."/>
            <person name="Atanasova L."/>
            <person name="Karlsson M."/>
            <person name="Huettel B."/>
            <person name="Barry K.W."/>
            <person name="Haridas S."/>
            <person name="Chen C."/>
            <person name="Bauer D."/>
            <person name="Andreopoulos W."/>
            <person name="Pangilinan J."/>
            <person name="LaButti K."/>
            <person name="Riley R."/>
            <person name="Lipzen A."/>
            <person name="Clum A."/>
            <person name="Drula E."/>
            <person name="Henrissat B."/>
            <person name="Kohler A."/>
            <person name="Grigoriev I.V."/>
            <person name="Martin F.M."/>
            <person name="Hacquard S."/>
        </authorList>
    </citation>
    <scope>NUCLEOTIDE SEQUENCE</scope>
    <source>
        <strain evidence="1">FSSC 5 MPI-SDFR-AT-0091</strain>
    </source>
</reference>
<evidence type="ECO:0000313" key="1">
    <source>
        <dbReference type="EMBL" id="KAH7247952.1"/>
    </source>
</evidence>